<feature type="transmembrane region" description="Helical" evidence="1">
    <location>
        <begin position="47"/>
        <end position="67"/>
    </location>
</feature>
<protein>
    <submittedName>
        <fullName evidence="2">Uncharacterized protein</fullName>
    </submittedName>
</protein>
<keyword evidence="1" id="KW-1133">Transmembrane helix</keyword>
<proteinExistence type="predicted"/>
<keyword evidence="1" id="KW-0472">Membrane</keyword>
<evidence type="ECO:0000313" key="3">
    <source>
        <dbReference type="Proteomes" id="UP000298416"/>
    </source>
</evidence>
<dbReference type="InterPro" id="IPR052843">
    <property type="entry name" value="ER_body_metal_sequester"/>
</dbReference>
<organism evidence="2">
    <name type="scientific">Salvia splendens</name>
    <name type="common">Scarlet sage</name>
    <dbReference type="NCBI Taxonomy" id="180675"/>
    <lineage>
        <taxon>Eukaryota</taxon>
        <taxon>Viridiplantae</taxon>
        <taxon>Streptophyta</taxon>
        <taxon>Embryophyta</taxon>
        <taxon>Tracheophyta</taxon>
        <taxon>Spermatophyta</taxon>
        <taxon>Magnoliopsida</taxon>
        <taxon>eudicotyledons</taxon>
        <taxon>Gunneridae</taxon>
        <taxon>Pentapetalae</taxon>
        <taxon>asterids</taxon>
        <taxon>lamiids</taxon>
        <taxon>Lamiales</taxon>
        <taxon>Lamiaceae</taxon>
        <taxon>Nepetoideae</taxon>
        <taxon>Mentheae</taxon>
        <taxon>Salviinae</taxon>
        <taxon>Salvia</taxon>
        <taxon>Salvia subgen. Calosphace</taxon>
        <taxon>core Calosphace</taxon>
    </lineage>
</organism>
<reference evidence="2" key="1">
    <citation type="submission" date="2018-01" db="EMBL/GenBank/DDBJ databases">
        <authorList>
            <person name="Mao J.F."/>
        </authorList>
    </citation>
    <scope>NUCLEOTIDE SEQUENCE</scope>
    <source>
        <strain evidence="2">Huo1</strain>
        <tissue evidence="2">Leaf</tissue>
    </source>
</reference>
<evidence type="ECO:0000313" key="2">
    <source>
        <dbReference type="EMBL" id="KAG6414669.1"/>
    </source>
</evidence>
<dbReference type="EMBL" id="PNBA02000008">
    <property type="protein sequence ID" value="KAG6414669.1"/>
    <property type="molecule type" value="Genomic_DNA"/>
</dbReference>
<feature type="transmembrane region" description="Helical" evidence="1">
    <location>
        <begin position="79"/>
        <end position="98"/>
    </location>
</feature>
<dbReference type="PANTHER" id="PTHR38937">
    <property type="entry name" value="MEMBRANE PROTEIN OF ER BODY-LIKE PROTEIN"/>
    <property type="match status" value="1"/>
</dbReference>
<name>A0A8X8XLE5_SALSN</name>
<reference evidence="2" key="2">
    <citation type="submission" date="2020-08" db="EMBL/GenBank/DDBJ databases">
        <title>Plant Genome Project.</title>
        <authorList>
            <person name="Zhang R.-G."/>
        </authorList>
    </citation>
    <scope>NUCLEOTIDE SEQUENCE</scope>
    <source>
        <strain evidence="2">Huo1</strain>
        <tissue evidence="2">Leaf</tissue>
    </source>
</reference>
<dbReference type="AlphaFoldDB" id="A0A8X8XLE5"/>
<dbReference type="PANTHER" id="PTHR38937:SF2">
    <property type="entry name" value="MEMBRANE PROTEIN OF ER BODY-LIKE PROTEIN ISOFORM X1"/>
    <property type="match status" value="1"/>
</dbReference>
<evidence type="ECO:0000256" key="1">
    <source>
        <dbReference type="SAM" id="Phobius"/>
    </source>
</evidence>
<dbReference type="Proteomes" id="UP000298416">
    <property type="component" value="Unassembled WGS sequence"/>
</dbReference>
<feature type="transmembrane region" description="Helical" evidence="1">
    <location>
        <begin position="12"/>
        <end position="35"/>
    </location>
</feature>
<accession>A0A8X8XLE5</accession>
<keyword evidence="1" id="KW-0812">Transmembrane</keyword>
<sequence>MDVEFTGGHFLFHSTFVILSYIIFGLVAPVTYGFAFHDSDDKDYKMLAVAAAGFGCIFVLAIAKAYVKGIERFGGYVKTILYYVTMAVSASGVAYAAGDLFEKLLDDLGWFQPAQVDASRVSSWASYISPVPDTENFF</sequence>
<comment type="caution">
    <text evidence="2">The sequence shown here is derived from an EMBL/GenBank/DDBJ whole genome shotgun (WGS) entry which is preliminary data.</text>
</comment>
<gene>
    <name evidence="2" type="ORF">SASPL_122042</name>
</gene>
<keyword evidence="3" id="KW-1185">Reference proteome</keyword>